<dbReference type="InterPro" id="IPR017664">
    <property type="entry name" value="AminoethylPonate_ABC_perm-1"/>
</dbReference>
<name>A0ABV6J3W7_9BACL</name>
<evidence type="ECO:0000256" key="5">
    <source>
        <dbReference type="ARBA" id="ARBA00023136"/>
    </source>
</evidence>
<feature type="transmembrane region" description="Helical" evidence="6">
    <location>
        <begin position="104"/>
        <end position="126"/>
    </location>
</feature>
<dbReference type="EMBL" id="JBHLVF010000008">
    <property type="protein sequence ID" value="MFC0390563.1"/>
    <property type="molecule type" value="Genomic_DNA"/>
</dbReference>
<evidence type="ECO:0000256" key="4">
    <source>
        <dbReference type="ARBA" id="ARBA00022989"/>
    </source>
</evidence>
<reference evidence="9 10" key="1">
    <citation type="submission" date="2024-09" db="EMBL/GenBank/DDBJ databases">
        <authorList>
            <person name="Sun Q."/>
            <person name="Mori K."/>
        </authorList>
    </citation>
    <scope>NUCLEOTIDE SEQUENCE [LARGE SCALE GENOMIC DNA]</scope>
    <source>
        <strain evidence="9 10">CCM 4839</strain>
    </source>
</reference>
<evidence type="ECO:0000256" key="6">
    <source>
        <dbReference type="RuleBase" id="RU363032"/>
    </source>
</evidence>
<keyword evidence="3 6" id="KW-0812">Transmembrane</keyword>
<dbReference type="SUPFAM" id="SSF161098">
    <property type="entry name" value="MetI-like"/>
    <property type="match status" value="2"/>
</dbReference>
<comment type="caution">
    <text evidence="9">The sequence shown here is derived from an EMBL/GenBank/DDBJ whole genome shotgun (WGS) entry which is preliminary data.</text>
</comment>
<comment type="similarity">
    <text evidence="6">Belongs to the binding-protein-dependent transport system permease family.</text>
</comment>
<gene>
    <name evidence="9" type="ORF">ACFFJ8_04130</name>
</gene>
<proteinExistence type="inferred from homology"/>
<evidence type="ECO:0000256" key="3">
    <source>
        <dbReference type="ARBA" id="ARBA00022692"/>
    </source>
</evidence>
<evidence type="ECO:0000313" key="10">
    <source>
        <dbReference type="Proteomes" id="UP001589818"/>
    </source>
</evidence>
<feature type="transmembrane region" description="Helical" evidence="6">
    <location>
        <begin position="138"/>
        <end position="159"/>
    </location>
</feature>
<feature type="transmembrane region" description="Helical" evidence="6">
    <location>
        <begin position="520"/>
        <end position="540"/>
    </location>
</feature>
<keyword evidence="5 6" id="KW-0472">Membrane</keyword>
<dbReference type="PROSITE" id="PS50928">
    <property type="entry name" value="ABC_TM1"/>
    <property type="match status" value="2"/>
</dbReference>
<dbReference type="PANTHER" id="PTHR43496">
    <property type="entry name" value="PROTEIN LPLB"/>
    <property type="match status" value="1"/>
</dbReference>
<feature type="domain" description="ABC transmembrane type-1" evidence="8">
    <location>
        <begin position="100"/>
        <end position="304"/>
    </location>
</feature>
<feature type="transmembrane region" description="Helical" evidence="6">
    <location>
        <begin position="229"/>
        <end position="253"/>
    </location>
</feature>
<feature type="transmembrane region" description="Helical" evidence="6">
    <location>
        <begin position="283"/>
        <end position="303"/>
    </location>
</feature>
<dbReference type="InterPro" id="IPR000515">
    <property type="entry name" value="MetI-like"/>
</dbReference>
<dbReference type="CDD" id="cd06261">
    <property type="entry name" value="TM_PBP2"/>
    <property type="match status" value="2"/>
</dbReference>
<evidence type="ECO:0000259" key="8">
    <source>
        <dbReference type="PROSITE" id="PS50928"/>
    </source>
</evidence>
<keyword evidence="10" id="KW-1185">Reference proteome</keyword>
<feature type="transmembrane region" description="Helical" evidence="6">
    <location>
        <begin position="45"/>
        <end position="70"/>
    </location>
</feature>
<accession>A0ABV6J3W7</accession>
<evidence type="ECO:0000256" key="2">
    <source>
        <dbReference type="ARBA" id="ARBA00022448"/>
    </source>
</evidence>
<protein>
    <submittedName>
        <fullName evidence="9">2-aminoethylphosphonate ABC transporter permease subunit</fullName>
    </submittedName>
</protein>
<dbReference type="InterPro" id="IPR035906">
    <property type="entry name" value="MetI-like_sf"/>
</dbReference>
<organism evidence="9 10">
    <name type="scientific">Paenibacillus mendelii</name>
    <dbReference type="NCBI Taxonomy" id="206163"/>
    <lineage>
        <taxon>Bacteria</taxon>
        <taxon>Bacillati</taxon>
        <taxon>Bacillota</taxon>
        <taxon>Bacilli</taxon>
        <taxon>Bacillales</taxon>
        <taxon>Paenibacillaceae</taxon>
        <taxon>Paenibacillus</taxon>
    </lineage>
</organism>
<feature type="transmembrane region" description="Helical" evidence="6">
    <location>
        <begin position="179"/>
        <end position="209"/>
    </location>
</feature>
<sequence length="597" mass="65956">MTRTDSSARIDSQPQLPPDNRGPAPGSRIQRTFERFRRSWGTAEWIQAAALLTMLLLLTVLIILPLISIFKQAFLTVDGSYAGLAYFQTYLESPALLQSLQNTVFVSFMTTIIAVPLAFLLAYVLTRTDIRGKSLYKAAALLPLFAPTMMHGIGLTYLFGHQGLISTGFFGWLPFELRIPLYGPVGIIISEVIYTFPQAFLILTAALSISDYRLYEAAETLGANKLKKLFTVTLPSVKYALMSAIIVCATLSFTDFGAPKVVGGQFNVLATDIFKQVVGQQNMALGAVVSIVLTLPAVLAFVIDRIVTRRQQAYVTSRSTPYAVRPHRMRNGVAHTYAGLIALAMLTLLAAVVTASLVKVWPYQMTFSWDNYKFTDSAAGGFAPFWNSLRMAAITAVIGTFITFLFAYLIEHIRILPLVRQAGYFLSIMPLALPGLVIGLAYIFFFNDPGNPLNVIYGTMSILVLANIAHFYSVPFMTATTSLKMMDKEFENVSLSMNVSWLRSFMRITLPLSLPAIMEMAIYFFINAMVTVSAVIFLYGADLKLASVAIVSMDDAGDTAQAAAMSVLIICTNLIVRLLYEAYSARIRHKTVAWRER</sequence>
<dbReference type="PANTHER" id="PTHR43496:SF1">
    <property type="entry name" value="POLYGALACTURONAN_RHAMNOGALACTURONAN TRANSPORT SYSTEM PERMEASE PROTEIN YTEP"/>
    <property type="match status" value="1"/>
</dbReference>
<feature type="domain" description="ABC transmembrane type-1" evidence="8">
    <location>
        <begin position="385"/>
        <end position="580"/>
    </location>
</feature>
<evidence type="ECO:0000256" key="1">
    <source>
        <dbReference type="ARBA" id="ARBA00004141"/>
    </source>
</evidence>
<feature type="transmembrane region" description="Helical" evidence="6">
    <location>
        <begin position="337"/>
        <end position="358"/>
    </location>
</feature>
<feature type="transmembrane region" description="Helical" evidence="6">
    <location>
        <begin position="560"/>
        <end position="580"/>
    </location>
</feature>
<dbReference type="Gene3D" id="1.10.3720.10">
    <property type="entry name" value="MetI-like"/>
    <property type="match status" value="2"/>
</dbReference>
<keyword evidence="2 6" id="KW-0813">Transport</keyword>
<dbReference type="Proteomes" id="UP001589818">
    <property type="component" value="Unassembled WGS sequence"/>
</dbReference>
<evidence type="ECO:0000256" key="7">
    <source>
        <dbReference type="SAM" id="MobiDB-lite"/>
    </source>
</evidence>
<evidence type="ECO:0000313" key="9">
    <source>
        <dbReference type="EMBL" id="MFC0390563.1"/>
    </source>
</evidence>
<feature type="transmembrane region" description="Helical" evidence="6">
    <location>
        <begin position="422"/>
        <end position="444"/>
    </location>
</feature>
<feature type="region of interest" description="Disordered" evidence="7">
    <location>
        <begin position="1"/>
        <end position="27"/>
    </location>
</feature>
<dbReference type="NCBIfam" id="TIGR03262">
    <property type="entry name" value="PhnU2"/>
    <property type="match status" value="1"/>
</dbReference>
<feature type="compositionally biased region" description="Polar residues" evidence="7">
    <location>
        <begin position="1"/>
        <end position="14"/>
    </location>
</feature>
<feature type="transmembrane region" description="Helical" evidence="6">
    <location>
        <begin position="391"/>
        <end position="410"/>
    </location>
</feature>
<feature type="transmembrane region" description="Helical" evidence="6">
    <location>
        <begin position="456"/>
        <end position="478"/>
    </location>
</feature>
<comment type="subcellular location">
    <subcellularLocation>
        <location evidence="6">Cell membrane</location>
        <topology evidence="6">Multi-pass membrane protein</topology>
    </subcellularLocation>
    <subcellularLocation>
        <location evidence="1">Membrane</location>
        <topology evidence="1">Multi-pass membrane protein</topology>
    </subcellularLocation>
</comment>
<dbReference type="Pfam" id="PF00528">
    <property type="entry name" value="BPD_transp_1"/>
    <property type="match status" value="2"/>
</dbReference>
<keyword evidence="4 6" id="KW-1133">Transmembrane helix</keyword>
<dbReference type="RefSeq" id="WP_204820179.1">
    <property type="nucleotide sequence ID" value="NZ_JANHOF010000010.1"/>
</dbReference>